<protein>
    <submittedName>
        <fullName evidence="1">Dihydrouridine synthase</fullName>
    </submittedName>
</protein>
<dbReference type="EMBL" id="JAVPGZ010000046">
    <property type="protein sequence ID" value="MDS8037679.1"/>
    <property type="molecule type" value="Genomic_DNA"/>
</dbReference>
<dbReference type="Proteomes" id="UP001184693">
    <property type="component" value="Unassembled WGS sequence"/>
</dbReference>
<sequence>GAAKLRGAISQASTLAEIEALLQLEKV</sequence>
<gene>
    <name evidence="1" type="ORF">RLG82_01185</name>
</gene>
<evidence type="ECO:0000313" key="2">
    <source>
        <dbReference type="Proteomes" id="UP001184693"/>
    </source>
</evidence>
<proteinExistence type="predicted"/>
<name>A0AAP5MLI6_STREE</name>
<accession>A0AAP5MLI6</accession>
<evidence type="ECO:0000313" key="1">
    <source>
        <dbReference type="EMBL" id="MDS8037679.1"/>
    </source>
</evidence>
<organism evidence="1 2">
    <name type="scientific">Streptococcus pneumoniae</name>
    <dbReference type="NCBI Taxonomy" id="1313"/>
    <lineage>
        <taxon>Bacteria</taxon>
        <taxon>Bacillati</taxon>
        <taxon>Bacillota</taxon>
        <taxon>Bacilli</taxon>
        <taxon>Lactobacillales</taxon>
        <taxon>Streptococcaceae</taxon>
        <taxon>Streptococcus</taxon>
    </lineage>
</organism>
<feature type="non-terminal residue" evidence="1">
    <location>
        <position position="1"/>
    </location>
</feature>
<comment type="caution">
    <text evidence="1">The sequence shown here is derived from an EMBL/GenBank/DDBJ whole genome shotgun (WGS) entry which is preliminary data.</text>
</comment>
<reference evidence="1" key="1">
    <citation type="submission" date="2023-06" db="EMBL/GenBank/DDBJ databases">
        <title>PCVPA Blantyre Malawi Pneumococcal carriage surveillance isolates.</title>
        <authorList>
            <person name="Obolski U."/>
            <person name="Swarthout T.D."/>
            <person name="Kalizang'Oma A."/>
            <person name="Mwalukomo T.S."/>
            <person name="Cave R."/>
            <person name="Brown C."/>
            <person name="Cornick J."/>
            <person name="Kamng'Ona A."/>
            <person name="Msefula J."/>
            <person name="French N."/>
            <person name="Hyderman R."/>
        </authorList>
    </citation>
    <scope>NUCLEOTIDE SEQUENCE</scope>
    <source>
        <strain evidence="1">BVY8TH</strain>
    </source>
</reference>
<dbReference type="AlphaFoldDB" id="A0AAP5MLI6"/>